<keyword evidence="13" id="KW-1185">Reference proteome</keyword>
<dbReference type="InterPro" id="IPR000719">
    <property type="entry name" value="Prot_kinase_dom"/>
</dbReference>
<evidence type="ECO:0000256" key="3">
    <source>
        <dbReference type="ARBA" id="ARBA00022679"/>
    </source>
</evidence>
<dbReference type="PROSITE" id="PS00107">
    <property type="entry name" value="PROTEIN_KINASE_ATP"/>
    <property type="match status" value="1"/>
</dbReference>
<dbReference type="KEGG" id="aqu:100634229"/>
<name>A0AAN0J2I4_AMPQE</name>
<dbReference type="InterPro" id="IPR011009">
    <property type="entry name" value="Kinase-like_dom_sf"/>
</dbReference>
<reference evidence="13" key="1">
    <citation type="journal article" date="2010" name="Nature">
        <title>The Amphimedon queenslandica genome and the evolution of animal complexity.</title>
        <authorList>
            <person name="Srivastava M."/>
            <person name="Simakov O."/>
            <person name="Chapman J."/>
            <person name="Fahey B."/>
            <person name="Gauthier M.E."/>
            <person name="Mitros T."/>
            <person name="Richards G.S."/>
            <person name="Conaco C."/>
            <person name="Dacre M."/>
            <person name="Hellsten U."/>
            <person name="Larroux C."/>
            <person name="Putnam N.H."/>
            <person name="Stanke M."/>
            <person name="Adamska M."/>
            <person name="Darling A."/>
            <person name="Degnan S.M."/>
            <person name="Oakley T.H."/>
            <person name="Plachetzki D.C."/>
            <person name="Zhai Y."/>
            <person name="Adamski M."/>
            <person name="Calcino A."/>
            <person name="Cummins S.F."/>
            <person name="Goodstein D.M."/>
            <person name="Harris C."/>
            <person name="Jackson D.J."/>
            <person name="Leys S.P."/>
            <person name="Shu S."/>
            <person name="Woodcroft B.J."/>
            <person name="Vervoort M."/>
            <person name="Kosik K.S."/>
            <person name="Manning G."/>
            <person name="Degnan B.M."/>
            <person name="Rokhsar D.S."/>
        </authorList>
    </citation>
    <scope>NUCLEOTIDE SEQUENCE [LARGE SCALE GENOMIC DNA]</scope>
</reference>
<dbReference type="EnsemblMetazoa" id="XM_019995690.1">
    <property type="protein sequence ID" value="XP_019851249.1"/>
    <property type="gene ID" value="LOC100634229"/>
</dbReference>
<evidence type="ECO:0000256" key="10">
    <source>
        <dbReference type="SAM" id="MobiDB-lite"/>
    </source>
</evidence>
<evidence type="ECO:0000256" key="6">
    <source>
        <dbReference type="ARBA" id="ARBA00022840"/>
    </source>
</evidence>
<dbReference type="AlphaFoldDB" id="A0AAN0J2I4"/>
<dbReference type="EC" id="2.7.11.22" evidence="1"/>
<dbReference type="GeneID" id="100634229"/>
<accession>A0AAN0J2I4</accession>
<feature type="binding site" evidence="9">
    <location>
        <position position="34"/>
    </location>
    <ligand>
        <name>ATP</name>
        <dbReference type="ChEBI" id="CHEBI:30616"/>
    </ligand>
</feature>
<dbReference type="GO" id="GO:0005524">
    <property type="term" value="F:ATP binding"/>
    <property type="evidence" value="ECO:0007669"/>
    <property type="project" value="UniProtKB-UniRule"/>
</dbReference>
<evidence type="ECO:0000256" key="2">
    <source>
        <dbReference type="ARBA" id="ARBA00022527"/>
    </source>
</evidence>
<proteinExistence type="predicted"/>
<evidence type="ECO:0000256" key="5">
    <source>
        <dbReference type="ARBA" id="ARBA00022777"/>
    </source>
</evidence>
<dbReference type="PANTHER" id="PTHR24056">
    <property type="entry name" value="CELL DIVISION PROTEIN KINASE"/>
    <property type="match status" value="1"/>
</dbReference>
<keyword evidence="6 9" id="KW-0067">ATP-binding</keyword>
<evidence type="ECO:0000313" key="13">
    <source>
        <dbReference type="Proteomes" id="UP000007879"/>
    </source>
</evidence>
<feature type="domain" description="Protein kinase" evidence="11">
    <location>
        <begin position="4"/>
        <end position="322"/>
    </location>
</feature>
<dbReference type="GO" id="GO:0005634">
    <property type="term" value="C:nucleus"/>
    <property type="evidence" value="ECO:0007669"/>
    <property type="project" value="TreeGrafter"/>
</dbReference>
<evidence type="ECO:0000259" key="11">
    <source>
        <dbReference type="PROSITE" id="PS50011"/>
    </source>
</evidence>
<evidence type="ECO:0000256" key="9">
    <source>
        <dbReference type="PROSITE-ProRule" id="PRU10141"/>
    </source>
</evidence>
<dbReference type="Gene3D" id="1.10.510.10">
    <property type="entry name" value="Transferase(Phosphotransferase) domain 1"/>
    <property type="match status" value="1"/>
</dbReference>
<feature type="region of interest" description="Disordered" evidence="10">
    <location>
        <begin position="302"/>
        <end position="322"/>
    </location>
</feature>
<feature type="compositionally biased region" description="Basic and acidic residues" evidence="10">
    <location>
        <begin position="302"/>
        <end position="316"/>
    </location>
</feature>
<protein>
    <recommendedName>
        <fullName evidence="1">cyclin-dependent kinase</fullName>
        <ecNumber evidence="1">2.7.11.22</ecNumber>
    </recommendedName>
</protein>
<keyword evidence="3" id="KW-0808">Transferase</keyword>
<comment type="catalytic activity">
    <reaction evidence="7">
        <text>L-threonyl-[protein] + ATP = O-phospho-L-threonyl-[protein] + ADP + H(+)</text>
        <dbReference type="Rhea" id="RHEA:46608"/>
        <dbReference type="Rhea" id="RHEA-COMP:11060"/>
        <dbReference type="Rhea" id="RHEA-COMP:11605"/>
        <dbReference type="ChEBI" id="CHEBI:15378"/>
        <dbReference type="ChEBI" id="CHEBI:30013"/>
        <dbReference type="ChEBI" id="CHEBI:30616"/>
        <dbReference type="ChEBI" id="CHEBI:61977"/>
        <dbReference type="ChEBI" id="CHEBI:456216"/>
        <dbReference type="EC" id="2.7.11.22"/>
    </reaction>
</comment>
<keyword evidence="5" id="KW-0418">Kinase</keyword>
<comment type="catalytic activity">
    <reaction evidence="8">
        <text>L-seryl-[protein] + ATP = O-phospho-L-seryl-[protein] + ADP + H(+)</text>
        <dbReference type="Rhea" id="RHEA:17989"/>
        <dbReference type="Rhea" id="RHEA-COMP:9863"/>
        <dbReference type="Rhea" id="RHEA-COMP:11604"/>
        <dbReference type="ChEBI" id="CHEBI:15378"/>
        <dbReference type="ChEBI" id="CHEBI:29999"/>
        <dbReference type="ChEBI" id="CHEBI:30616"/>
        <dbReference type="ChEBI" id="CHEBI:83421"/>
        <dbReference type="ChEBI" id="CHEBI:456216"/>
        <dbReference type="EC" id="2.7.11.22"/>
    </reaction>
</comment>
<dbReference type="PANTHER" id="PTHR24056:SF222">
    <property type="entry name" value="CYCLIN-DEPENDENT KINASE-LIKE 1"/>
    <property type="match status" value="1"/>
</dbReference>
<keyword evidence="4 9" id="KW-0547">Nucleotide-binding</keyword>
<dbReference type="InterPro" id="IPR017441">
    <property type="entry name" value="Protein_kinase_ATP_BS"/>
</dbReference>
<reference evidence="12" key="2">
    <citation type="submission" date="2024-06" db="UniProtKB">
        <authorList>
            <consortium name="EnsemblMetazoa"/>
        </authorList>
    </citation>
    <scope>IDENTIFICATION</scope>
</reference>
<dbReference type="FunFam" id="3.30.200.20:FF:000049">
    <property type="entry name" value="cyclin-dependent kinase-like 1 isoform X1"/>
    <property type="match status" value="1"/>
</dbReference>
<dbReference type="Gene3D" id="3.30.200.20">
    <property type="entry name" value="Phosphorylase Kinase, domain 1"/>
    <property type="match status" value="1"/>
</dbReference>
<dbReference type="SUPFAM" id="SSF56112">
    <property type="entry name" value="Protein kinase-like (PK-like)"/>
    <property type="match status" value="1"/>
</dbReference>
<dbReference type="Pfam" id="PF00069">
    <property type="entry name" value="Pkinase"/>
    <property type="match status" value="1"/>
</dbReference>
<organism evidence="12 13">
    <name type="scientific">Amphimedon queenslandica</name>
    <name type="common">Sponge</name>
    <dbReference type="NCBI Taxonomy" id="400682"/>
    <lineage>
        <taxon>Eukaryota</taxon>
        <taxon>Metazoa</taxon>
        <taxon>Porifera</taxon>
        <taxon>Demospongiae</taxon>
        <taxon>Heteroscleromorpha</taxon>
        <taxon>Haplosclerida</taxon>
        <taxon>Niphatidae</taxon>
        <taxon>Amphimedon</taxon>
    </lineage>
</organism>
<dbReference type="RefSeq" id="XP_019851249.1">
    <property type="nucleotide sequence ID" value="XM_019995690.1"/>
</dbReference>
<sequence length="322" mass="36680">MEKYERICKIGEGAYGVVFKCRLKDSGQVVAIKKFVETEDDPNIRRIAMREVRMLRQLKHGNLVNLLEVFRRKRKLHLVFEYCDHTVLNELEAHPRGLDETSAKRIIWQTLQGVNYCHHQNVILGCVFCELLTGQPLWPGRSDVDQLHLIIQTQGDLIPYHVKIFQESTYFKDTSIPCPDKREPISALYPQFSQQILSFLEQGCLAMDPIARQTAEELLDHPVFDDFRDWFQPELEMLLAREAKKVHKSKAKVQQASRSKGHLGGGATASSAATIPNESSALVPQLPALAATNNIIQQQIDTERRGHQHQKSDSVDHLPSLT</sequence>
<evidence type="ECO:0000256" key="8">
    <source>
        <dbReference type="ARBA" id="ARBA00048367"/>
    </source>
</evidence>
<evidence type="ECO:0000256" key="1">
    <source>
        <dbReference type="ARBA" id="ARBA00012425"/>
    </source>
</evidence>
<dbReference type="Proteomes" id="UP000007879">
    <property type="component" value="Unassembled WGS sequence"/>
</dbReference>
<dbReference type="InterPro" id="IPR050108">
    <property type="entry name" value="CDK"/>
</dbReference>
<feature type="region of interest" description="Disordered" evidence="10">
    <location>
        <begin position="249"/>
        <end position="272"/>
    </location>
</feature>
<keyword evidence="2" id="KW-0723">Serine/threonine-protein kinase</keyword>
<evidence type="ECO:0000256" key="7">
    <source>
        <dbReference type="ARBA" id="ARBA00047811"/>
    </source>
</evidence>
<evidence type="ECO:0000256" key="4">
    <source>
        <dbReference type="ARBA" id="ARBA00022741"/>
    </source>
</evidence>
<evidence type="ECO:0000313" key="12">
    <source>
        <dbReference type="EnsemblMetazoa" id="XP_019851249.1"/>
    </source>
</evidence>
<dbReference type="GO" id="GO:0004693">
    <property type="term" value="F:cyclin-dependent protein serine/threonine kinase activity"/>
    <property type="evidence" value="ECO:0007669"/>
    <property type="project" value="UniProtKB-EC"/>
</dbReference>
<dbReference type="PROSITE" id="PS50011">
    <property type="entry name" value="PROTEIN_KINASE_DOM"/>
    <property type="match status" value="1"/>
</dbReference>